<comment type="caution">
    <text evidence="1">The sequence shown here is derived from an EMBL/GenBank/DDBJ whole genome shotgun (WGS) entry which is preliminary data.</text>
</comment>
<name>A0A5C7S882_THASP</name>
<accession>A0A5C7S882</accession>
<proteinExistence type="predicted"/>
<dbReference type="Pfam" id="PF00300">
    <property type="entry name" value="His_Phos_1"/>
    <property type="match status" value="1"/>
</dbReference>
<evidence type="ECO:0000313" key="2">
    <source>
        <dbReference type="Proteomes" id="UP000321192"/>
    </source>
</evidence>
<dbReference type="Gene3D" id="3.40.50.1240">
    <property type="entry name" value="Phosphoglycerate mutase-like"/>
    <property type="match status" value="1"/>
</dbReference>
<dbReference type="InterPro" id="IPR013078">
    <property type="entry name" value="His_Pase_superF_clade-1"/>
</dbReference>
<sequence length="226" mass="24435">MSAQASDWRVPAATLRWLDAVPAERGVAMLVRHSVRDPLPPGDLGYANALNAEGVELARSLGERLHGRLRSLHTSPLQRCVHTAEVFARVAGDTPPIVTDRMLGDPGAWVLDRALAGENWKRLGSEGIMEQLATTDEDLPGTRPARVGAQNLAMHMLAIAAGSPGLHVFVTHDILLAIAAARFLGPPPAGPERWPGYLEAAFFWEDDDGLHAGYRDRHRDGLTGAR</sequence>
<dbReference type="RefSeq" id="WP_276661439.1">
    <property type="nucleotide sequence ID" value="NZ_SSFD01000329.1"/>
</dbReference>
<dbReference type="SUPFAM" id="SSF53254">
    <property type="entry name" value="Phosphoglycerate mutase-like"/>
    <property type="match status" value="1"/>
</dbReference>
<dbReference type="InterPro" id="IPR029033">
    <property type="entry name" value="His_PPase_superfam"/>
</dbReference>
<protein>
    <submittedName>
        <fullName evidence="1">Histidine phosphatase family protein</fullName>
    </submittedName>
</protein>
<dbReference type="AlphaFoldDB" id="A0A5C7S882"/>
<reference evidence="1 2" key="1">
    <citation type="submission" date="2018-09" db="EMBL/GenBank/DDBJ databases">
        <title>Metagenome Assembled Genomes from an Advanced Water Purification Facility.</title>
        <authorList>
            <person name="Stamps B.W."/>
            <person name="Spear J.R."/>
        </authorList>
    </citation>
    <scope>NUCLEOTIDE SEQUENCE [LARGE SCALE GENOMIC DNA]</scope>
    <source>
        <strain evidence="1">Bin_27_1</strain>
    </source>
</reference>
<dbReference type="EMBL" id="SSFD01000329">
    <property type="protein sequence ID" value="TXH79877.1"/>
    <property type="molecule type" value="Genomic_DNA"/>
</dbReference>
<dbReference type="CDD" id="cd07040">
    <property type="entry name" value="HP"/>
    <property type="match status" value="1"/>
</dbReference>
<dbReference type="Proteomes" id="UP000321192">
    <property type="component" value="Unassembled WGS sequence"/>
</dbReference>
<gene>
    <name evidence="1" type="ORF">E6Q80_19550</name>
</gene>
<organism evidence="1 2">
    <name type="scientific">Thauera aminoaromatica</name>
    <dbReference type="NCBI Taxonomy" id="164330"/>
    <lineage>
        <taxon>Bacteria</taxon>
        <taxon>Pseudomonadati</taxon>
        <taxon>Pseudomonadota</taxon>
        <taxon>Betaproteobacteria</taxon>
        <taxon>Rhodocyclales</taxon>
        <taxon>Zoogloeaceae</taxon>
        <taxon>Thauera</taxon>
    </lineage>
</organism>
<evidence type="ECO:0000313" key="1">
    <source>
        <dbReference type="EMBL" id="TXH79877.1"/>
    </source>
</evidence>